<reference evidence="1" key="1">
    <citation type="submission" date="2016-04" db="EMBL/GenBank/DDBJ databases">
        <authorList>
            <person name="Evans L.H."/>
            <person name="Alamgir A."/>
            <person name="Owens N."/>
            <person name="Weber N.D."/>
            <person name="Virtaneva K."/>
            <person name="Barbian K."/>
            <person name="Babar A."/>
            <person name="Rosenke K."/>
        </authorList>
    </citation>
    <scope>NUCLEOTIDE SEQUENCE</scope>
    <source>
        <strain evidence="1">Nono1</strain>
    </source>
</reference>
<dbReference type="EMBL" id="LT559118">
    <property type="protein sequence ID" value="SBO97012.1"/>
    <property type="molecule type" value="Genomic_DNA"/>
</dbReference>
<accession>A0A1M4EE03</accession>
<organism evidence="1">
    <name type="scientific">Nonomuraea gerenzanensis</name>
    <dbReference type="NCBI Taxonomy" id="93944"/>
    <lineage>
        <taxon>Bacteria</taxon>
        <taxon>Bacillati</taxon>
        <taxon>Actinomycetota</taxon>
        <taxon>Actinomycetes</taxon>
        <taxon>Streptosporangiales</taxon>
        <taxon>Streptosporangiaceae</taxon>
        <taxon>Nonomuraea</taxon>
    </lineage>
</organism>
<sequence>MALTNAGRGGGGGRLDWPAFRLTTPGGEFEVHAPAGLTAHLRRLAARLTRAPAAGGSGCAR</sequence>
<dbReference type="AlphaFoldDB" id="A0A1M4EE03"/>
<proteinExistence type="predicted"/>
<evidence type="ECO:0000313" key="1">
    <source>
        <dbReference type="EMBL" id="SBO97012.1"/>
    </source>
</evidence>
<protein>
    <submittedName>
        <fullName evidence="1">Uncharacterized protein</fullName>
    </submittedName>
</protein>
<gene>
    <name evidence="1" type="ORF">BN4615_P6528</name>
</gene>
<name>A0A1M4EE03_9ACTN</name>